<dbReference type="InterPro" id="IPR029044">
    <property type="entry name" value="Nucleotide-diphossugar_trans"/>
</dbReference>
<comment type="caution">
    <text evidence="2">The sequence shown here is derived from an EMBL/GenBank/DDBJ whole genome shotgun (WGS) entry which is preliminary data.</text>
</comment>
<dbReference type="EMBL" id="NBEF01000025">
    <property type="protein sequence ID" value="OQQ89809.1"/>
    <property type="molecule type" value="Genomic_DNA"/>
</dbReference>
<dbReference type="InterPro" id="IPR001173">
    <property type="entry name" value="Glyco_trans_2-like"/>
</dbReference>
<name>A0A1V9R9X5_9LACO</name>
<accession>A0A1V9R9X5</accession>
<dbReference type="AlphaFoldDB" id="A0A1V9R9X5"/>
<evidence type="ECO:0000313" key="2">
    <source>
        <dbReference type="EMBL" id="OQQ89809.1"/>
    </source>
</evidence>
<evidence type="ECO:0000259" key="1">
    <source>
        <dbReference type="Pfam" id="PF00535"/>
    </source>
</evidence>
<proteinExistence type="predicted"/>
<dbReference type="Proteomes" id="UP000192575">
    <property type="component" value="Unassembled WGS sequence"/>
</dbReference>
<organism evidence="2 3">
    <name type="scientific">Ligilactobacillus salivarius</name>
    <dbReference type="NCBI Taxonomy" id="1624"/>
    <lineage>
        <taxon>Bacteria</taxon>
        <taxon>Bacillati</taxon>
        <taxon>Bacillota</taxon>
        <taxon>Bacilli</taxon>
        <taxon>Lactobacillales</taxon>
        <taxon>Lactobacillaceae</taxon>
        <taxon>Ligilactobacillus</taxon>
    </lineage>
</organism>
<evidence type="ECO:0000313" key="3">
    <source>
        <dbReference type="Proteomes" id="UP000192575"/>
    </source>
</evidence>
<dbReference type="Gene3D" id="3.90.550.10">
    <property type="entry name" value="Spore Coat Polysaccharide Biosynthesis Protein SpsA, Chain A"/>
    <property type="match status" value="1"/>
</dbReference>
<sequence>MKYIKKIKNYLLWKAHAIKSPFKIAYFKKLKIEKRGISEKRNGNNIIISLTSYTGRFSTLDLCIKSLLVQTIKPNKVILYLAEKDSKKIPSDILSLQQYGLEIRTVSEDYRPHKKYMYAMEEFTDSLIITVDDDAIYSNNLVKALLDTHRKYPNAVVTGRAREIKITNGIFSPYNEWKLSGKREEPSMMMLATGVGGILYPPKLLDVDMATNREYIEKYIDVDDLWLKNVEILSNIPTVLCGLNIDIGRYDIPSAQKRGLFVKNTGIENNNDKKWNELNKEFKLFNKLKGKV</sequence>
<dbReference type="Pfam" id="PF00535">
    <property type="entry name" value="Glycos_transf_2"/>
    <property type="match status" value="1"/>
</dbReference>
<feature type="domain" description="Glycosyltransferase 2-like" evidence="1">
    <location>
        <begin position="57"/>
        <end position="176"/>
    </location>
</feature>
<reference evidence="2 3" key="1">
    <citation type="submission" date="2017-03" db="EMBL/GenBank/DDBJ databases">
        <title>Phylogenomics and comparative genomics of Lactobacillus salivarius, a mammalian gut commensal.</title>
        <authorList>
            <person name="Harris H.M."/>
        </authorList>
    </citation>
    <scope>NUCLEOTIDE SEQUENCE [LARGE SCALE GENOMIC DNA]</scope>
    <source>
        <strain evidence="2 3">JCM 1047</strain>
    </source>
</reference>
<protein>
    <recommendedName>
        <fullName evidence="1">Glycosyltransferase 2-like domain-containing protein</fullName>
    </recommendedName>
</protein>
<dbReference type="SUPFAM" id="SSF53448">
    <property type="entry name" value="Nucleotide-diphospho-sugar transferases"/>
    <property type="match status" value="1"/>
</dbReference>
<dbReference type="RefSeq" id="WP_081535128.1">
    <property type="nucleotide sequence ID" value="NZ_NBEF01000025.1"/>
</dbReference>
<gene>
    <name evidence="2" type="ORF">B6U56_08175</name>
</gene>